<accession>A0A644WHI6</accession>
<sequence>MDTYRNLLGKERANVAQGRLGYRTTSQHADAGRCTVQDPQCQGGRGCGSCRADAAAFHHCTRVAGVWVIQHDNGGRALQPMIDVARETGDPLDTHGTEISVSHVCGQGDDAIPWRLREPEEVTVGVLCLAVAMHQIDALDQVNNFFLSAVEKLVDRFGSDDDHAVTHRDPIPPPVVFIA</sequence>
<protein>
    <submittedName>
        <fullName evidence="1">Uncharacterized protein</fullName>
    </submittedName>
</protein>
<gene>
    <name evidence="1" type="ORF">SDC9_49495</name>
</gene>
<comment type="caution">
    <text evidence="1">The sequence shown here is derived from an EMBL/GenBank/DDBJ whole genome shotgun (WGS) entry which is preliminary data.</text>
</comment>
<dbReference type="EMBL" id="VSSQ01000935">
    <property type="protein sequence ID" value="MPM03230.1"/>
    <property type="molecule type" value="Genomic_DNA"/>
</dbReference>
<proteinExistence type="predicted"/>
<dbReference type="AlphaFoldDB" id="A0A644WHI6"/>
<reference evidence="1" key="1">
    <citation type="submission" date="2019-08" db="EMBL/GenBank/DDBJ databases">
        <authorList>
            <person name="Kucharzyk K."/>
            <person name="Murdoch R.W."/>
            <person name="Higgins S."/>
            <person name="Loffler F."/>
        </authorList>
    </citation>
    <scope>NUCLEOTIDE SEQUENCE</scope>
</reference>
<organism evidence="1">
    <name type="scientific">bioreactor metagenome</name>
    <dbReference type="NCBI Taxonomy" id="1076179"/>
    <lineage>
        <taxon>unclassified sequences</taxon>
        <taxon>metagenomes</taxon>
        <taxon>ecological metagenomes</taxon>
    </lineage>
</organism>
<evidence type="ECO:0000313" key="1">
    <source>
        <dbReference type="EMBL" id="MPM03230.1"/>
    </source>
</evidence>
<name>A0A644WHI6_9ZZZZ</name>